<dbReference type="EMBL" id="JAOTIF010000060">
    <property type="protein sequence ID" value="MCU7552930.1"/>
    <property type="molecule type" value="Genomic_DNA"/>
</dbReference>
<dbReference type="GO" id="GO:0044550">
    <property type="term" value="P:secondary metabolite biosynthetic process"/>
    <property type="evidence" value="ECO:0007669"/>
    <property type="project" value="UniProtKB-ARBA"/>
</dbReference>
<dbReference type="RefSeq" id="WP_279300363.1">
    <property type="nucleotide sequence ID" value="NZ_JAOTIF010000060.1"/>
</dbReference>
<dbReference type="GO" id="GO:0003824">
    <property type="term" value="F:catalytic activity"/>
    <property type="evidence" value="ECO:0007669"/>
    <property type="project" value="InterPro"/>
</dbReference>
<protein>
    <submittedName>
        <fullName evidence="6">Condensation domain-containing protein</fullName>
    </submittedName>
</protein>
<accession>A0A9X2Y0U6</accession>
<dbReference type="Gene3D" id="3.30.300.30">
    <property type="match status" value="1"/>
</dbReference>
<name>A0A9X2Y0U6_9BACT</name>
<dbReference type="InterPro" id="IPR023213">
    <property type="entry name" value="CAT-like_dom_sf"/>
</dbReference>
<proteinExistence type="inferred from homology"/>
<dbReference type="Pfam" id="PF00550">
    <property type="entry name" value="PP-binding"/>
    <property type="match status" value="1"/>
</dbReference>
<dbReference type="AlphaFoldDB" id="A0A9X2Y0U6"/>
<dbReference type="InterPro" id="IPR036736">
    <property type="entry name" value="ACP-like_sf"/>
</dbReference>
<dbReference type="Gene3D" id="3.30.559.10">
    <property type="entry name" value="Chloramphenicol acetyltransferase-like domain"/>
    <property type="match status" value="1"/>
</dbReference>
<organism evidence="6 7">
    <name type="scientific">Paraflavisolibacter caeni</name>
    <dbReference type="NCBI Taxonomy" id="2982496"/>
    <lineage>
        <taxon>Bacteria</taxon>
        <taxon>Pseudomonadati</taxon>
        <taxon>Bacteroidota</taxon>
        <taxon>Chitinophagia</taxon>
        <taxon>Chitinophagales</taxon>
        <taxon>Chitinophagaceae</taxon>
        <taxon>Paraflavisolibacter</taxon>
    </lineage>
</organism>
<dbReference type="Gene3D" id="2.30.38.10">
    <property type="entry name" value="Luciferase, Domain 3"/>
    <property type="match status" value="1"/>
</dbReference>
<reference evidence="6" key="1">
    <citation type="submission" date="2022-09" db="EMBL/GenBank/DDBJ databases">
        <authorList>
            <person name="Yuan C."/>
            <person name="Ke Z."/>
        </authorList>
    </citation>
    <scope>NUCLEOTIDE SEQUENCE</scope>
    <source>
        <strain evidence="6">LB-8</strain>
    </source>
</reference>
<keyword evidence="4" id="KW-0597">Phosphoprotein</keyword>
<dbReference type="NCBIfam" id="TIGR01720">
    <property type="entry name" value="NRPS-para261"/>
    <property type="match status" value="1"/>
</dbReference>
<sequence>PIGVVGEICVGGAGLARGYLNREELTKEKFMAHPFKAGARLYRTGDMGRWLQDGSIEYLGRRDEQVKIRGYRIELGEIESVVLQSRGVRQCVVVAREEEGSSKRLVGYVVAEEALNKEQLIECLKARLPEYMVPLQWVQLEQLPLTANGKVDRRALPQVEVGATSRYVAPRNEVQQQLVQIWQQLLKVTPIGIHDNFFELGADSIISIQVVSRTKRLGYYIQPKDLFVHQTVAELSKVITYQSASIITTDEQDYLSGACGLLPIQQWYFEKKQAEISHFNQGILLAIDKVITEQILKRAVEQLISHHDALRFKYYEENGQWQQVYGTGKSALITEDLHSATQTSLHALIDEIANNYQRSLQIGNGGLIRVVWMQMPESENANRLLIVIHHLAVDGVSWRILIQDLQVLLNGLINSEEINLGKKSSSYRQWYHALEKYSQSKRLQSQKGYWSKLVKSYVPLNVDKEYAGDIRYKDTRQFTQCLDVKETQQLLQEVHRAYNTEINDILLCALAITLCKWSNKDSVIVGLEGHGRESIMERIDTSRTIGWFTCLYPVLLQVDHAKTKDDWIRSVKDQMRQIPDKGIGYGVLKYLNKEDALKGNDCWDIIFNYLGQLDNIYNKDGFFTEAVEPCGDSISGEYIVREKLSINCVVQAGKLVINWSYSNWHYEEQTIMGIAEKYLLNLKSLISHCIQPGKYEVFKTPSDYRVSSKINHKELERFIQQEEDQDNILSF</sequence>
<evidence type="ECO:0000313" key="7">
    <source>
        <dbReference type="Proteomes" id="UP001155483"/>
    </source>
</evidence>
<dbReference type="PROSITE" id="PS50075">
    <property type="entry name" value="CARRIER"/>
    <property type="match status" value="1"/>
</dbReference>
<evidence type="ECO:0000256" key="4">
    <source>
        <dbReference type="ARBA" id="ARBA00022553"/>
    </source>
</evidence>
<keyword evidence="3" id="KW-0596">Phosphopantetheine</keyword>
<dbReference type="Gene3D" id="1.10.1200.10">
    <property type="entry name" value="ACP-like"/>
    <property type="match status" value="1"/>
</dbReference>
<dbReference type="Proteomes" id="UP001155483">
    <property type="component" value="Unassembled WGS sequence"/>
</dbReference>
<dbReference type="Gene3D" id="3.30.559.30">
    <property type="entry name" value="Nonribosomal peptide synthetase, condensation domain"/>
    <property type="match status" value="1"/>
</dbReference>
<feature type="domain" description="Carrier" evidence="5">
    <location>
        <begin position="169"/>
        <end position="243"/>
    </location>
</feature>
<dbReference type="InterPro" id="IPR001242">
    <property type="entry name" value="Condensation_dom"/>
</dbReference>
<dbReference type="InterPro" id="IPR045851">
    <property type="entry name" value="AMP-bd_C_sf"/>
</dbReference>
<evidence type="ECO:0000256" key="2">
    <source>
        <dbReference type="ARBA" id="ARBA00006432"/>
    </source>
</evidence>
<feature type="non-terminal residue" evidence="6">
    <location>
        <position position="1"/>
    </location>
</feature>
<reference evidence="6" key="2">
    <citation type="submission" date="2023-04" db="EMBL/GenBank/DDBJ databases">
        <title>Paracnuella aquatica gen. nov., sp. nov., a member of the family Chitinophagaceae isolated from a hot spring.</title>
        <authorList>
            <person name="Wang C."/>
        </authorList>
    </citation>
    <scope>NUCLEOTIDE SEQUENCE</scope>
    <source>
        <strain evidence="6">LB-8</strain>
    </source>
</reference>
<dbReference type="Pfam" id="PF00668">
    <property type="entry name" value="Condensation"/>
    <property type="match status" value="1"/>
</dbReference>
<dbReference type="SUPFAM" id="SSF52777">
    <property type="entry name" value="CoA-dependent acyltransferases"/>
    <property type="match status" value="2"/>
</dbReference>
<comment type="cofactor">
    <cofactor evidence="1">
        <name>pantetheine 4'-phosphate</name>
        <dbReference type="ChEBI" id="CHEBI:47942"/>
    </cofactor>
</comment>
<dbReference type="PANTHER" id="PTHR45398">
    <property type="match status" value="1"/>
</dbReference>
<keyword evidence="7" id="KW-1185">Reference proteome</keyword>
<dbReference type="InterPro" id="IPR025110">
    <property type="entry name" value="AMP-bd_C"/>
</dbReference>
<dbReference type="SUPFAM" id="SSF47336">
    <property type="entry name" value="ACP-like"/>
    <property type="match status" value="1"/>
</dbReference>
<dbReference type="CDD" id="cd19534">
    <property type="entry name" value="E_NRPS"/>
    <property type="match status" value="1"/>
</dbReference>
<dbReference type="InterPro" id="IPR009081">
    <property type="entry name" value="PP-bd_ACP"/>
</dbReference>
<comment type="caution">
    <text evidence="6">The sequence shown here is derived from an EMBL/GenBank/DDBJ whole genome shotgun (WGS) entry which is preliminary data.</text>
</comment>
<evidence type="ECO:0000256" key="3">
    <source>
        <dbReference type="ARBA" id="ARBA00022450"/>
    </source>
</evidence>
<dbReference type="FunFam" id="3.30.300.30:FF:000010">
    <property type="entry name" value="Enterobactin synthetase component F"/>
    <property type="match status" value="1"/>
</dbReference>
<gene>
    <name evidence="6" type="ORF">OCK74_27700</name>
</gene>
<dbReference type="PANTHER" id="PTHR45398:SF1">
    <property type="entry name" value="ENZYME, PUTATIVE (JCVI)-RELATED"/>
    <property type="match status" value="1"/>
</dbReference>
<dbReference type="Pfam" id="PF13193">
    <property type="entry name" value="AMP-binding_C"/>
    <property type="match status" value="1"/>
</dbReference>
<comment type="similarity">
    <text evidence="2">Belongs to the ATP-dependent AMP-binding enzyme family.</text>
</comment>
<evidence type="ECO:0000259" key="5">
    <source>
        <dbReference type="PROSITE" id="PS50075"/>
    </source>
</evidence>
<dbReference type="FunFam" id="1.10.1200.10:FF:000005">
    <property type="entry name" value="Nonribosomal peptide synthetase 1"/>
    <property type="match status" value="1"/>
</dbReference>
<evidence type="ECO:0000256" key="1">
    <source>
        <dbReference type="ARBA" id="ARBA00001957"/>
    </source>
</evidence>
<dbReference type="InterPro" id="IPR010060">
    <property type="entry name" value="NRPS_synth"/>
</dbReference>
<evidence type="ECO:0000313" key="6">
    <source>
        <dbReference type="EMBL" id="MCU7552930.1"/>
    </source>
</evidence>
<dbReference type="SUPFAM" id="SSF56801">
    <property type="entry name" value="Acetyl-CoA synthetase-like"/>
    <property type="match status" value="1"/>
</dbReference>